<proteinExistence type="predicted"/>
<feature type="non-terminal residue" evidence="1">
    <location>
        <position position="1"/>
    </location>
</feature>
<dbReference type="EMBL" id="JASDAP010000007">
    <property type="protein sequence ID" value="KAK1900359.1"/>
    <property type="molecule type" value="Genomic_DNA"/>
</dbReference>
<name>A0AAD9CIP5_DISEL</name>
<sequence length="66" mass="7485">VFSGSKLNQGQRALTQELHYSNTSEYTLRWAEISGGQKPTTCLHRRRQQSSSLLFCRRRSGTALSV</sequence>
<accession>A0AAD9CIP5</accession>
<evidence type="ECO:0000313" key="2">
    <source>
        <dbReference type="Proteomes" id="UP001228049"/>
    </source>
</evidence>
<feature type="non-terminal residue" evidence="1">
    <location>
        <position position="66"/>
    </location>
</feature>
<protein>
    <submittedName>
        <fullName evidence="1">Plastin-2</fullName>
    </submittedName>
</protein>
<dbReference type="AlphaFoldDB" id="A0AAD9CIP5"/>
<evidence type="ECO:0000313" key="1">
    <source>
        <dbReference type="EMBL" id="KAK1900359.1"/>
    </source>
</evidence>
<keyword evidence="2" id="KW-1185">Reference proteome</keyword>
<comment type="caution">
    <text evidence="1">The sequence shown here is derived from an EMBL/GenBank/DDBJ whole genome shotgun (WGS) entry which is preliminary data.</text>
</comment>
<dbReference type="Proteomes" id="UP001228049">
    <property type="component" value="Unassembled WGS sequence"/>
</dbReference>
<reference evidence="1" key="1">
    <citation type="submission" date="2023-04" db="EMBL/GenBank/DDBJ databases">
        <title>Chromosome-level genome of Chaenocephalus aceratus.</title>
        <authorList>
            <person name="Park H."/>
        </authorList>
    </citation>
    <scope>NUCLEOTIDE SEQUENCE</scope>
    <source>
        <strain evidence="1">DE</strain>
        <tissue evidence="1">Muscle</tissue>
    </source>
</reference>
<organism evidence="1 2">
    <name type="scientific">Dissostichus eleginoides</name>
    <name type="common">Patagonian toothfish</name>
    <name type="synonym">Dissostichus amissus</name>
    <dbReference type="NCBI Taxonomy" id="100907"/>
    <lineage>
        <taxon>Eukaryota</taxon>
        <taxon>Metazoa</taxon>
        <taxon>Chordata</taxon>
        <taxon>Craniata</taxon>
        <taxon>Vertebrata</taxon>
        <taxon>Euteleostomi</taxon>
        <taxon>Actinopterygii</taxon>
        <taxon>Neopterygii</taxon>
        <taxon>Teleostei</taxon>
        <taxon>Neoteleostei</taxon>
        <taxon>Acanthomorphata</taxon>
        <taxon>Eupercaria</taxon>
        <taxon>Perciformes</taxon>
        <taxon>Notothenioidei</taxon>
        <taxon>Nototheniidae</taxon>
        <taxon>Dissostichus</taxon>
    </lineage>
</organism>
<gene>
    <name evidence="1" type="ORF">KUDE01_001146</name>
</gene>